<reference evidence="2" key="1">
    <citation type="journal article" date="2019" name="Int. J. Syst. Evol. Microbiol.">
        <title>The Global Catalogue of Microorganisms (GCM) 10K type strain sequencing project: providing services to taxonomists for standard genome sequencing and annotation.</title>
        <authorList>
            <consortium name="The Broad Institute Genomics Platform"/>
            <consortium name="The Broad Institute Genome Sequencing Center for Infectious Disease"/>
            <person name="Wu L."/>
            <person name="Ma J."/>
        </authorList>
    </citation>
    <scope>NUCLEOTIDE SEQUENCE [LARGE SCALE GENOMIC DNA]</scope>
    <source>
        <strain evidence="2">KCTC 52094</strain>
    </source>
</reference>
<comment type="caution">
    <text evidence="1">The sequence shown here is derived from an EMBL/GenBank/DDBJ whole genome shotgun (WGS) entry which is preliminary data.</text>
</comment>
<dbReference type="Proteomes" id="UP001595593">
    <property type="component" value="Unassembled WGS sequence"/>
</dbReference>
<evidence type="ECO:0000313" key="1">
    <source>
        <dbReference type="EMBL" id="MFC3125009.1"/>
    </source>
</evidence>
<accession>A0ABV7FX85</accession>
<dbReference type="InterPro" id="IPR010607">
    <property type="entry name" value="DUF1194"/>
</dbReference>
<dbReference type="SUPFAM" id="SSF53300">
    <property type="entry name" value="vWA-like"/>
    <property type="match status" value="1"/>
</dbReference>
<dbReference type="Gene3D" id="3.40.50.410">
    <property type="entry name" value="von Willebrand factor, type A domain"/>
    <property type="match status" value="1"/>
</dbReference>
<dbReference type="EMBL" id="JBHRTN010000008">
    <property type="protein sequence ID" value="MFC3125009.1"/>
    <property type="molecule type" value="Genomic_DNA"/>
</dbReference>
<name>A0ABV7FX85_9PROT</name>
<protein>
    <submittedName>
        <fullName evidence="1">DUF1194 domain-containing protein</fullName>
    </submittedName>
</protein>
<dbReference type="InterPro" id="IPR036465">
    <property type="entry name" value="vWFA_dom_sf"/>
</dbReference>
<keyword evidence="2" id="KW-1185">Reference proteome</keyword>
<dbReference type="Pfam" id="PF06707">
    <property type="entry name" value="DUF1194"/>
    <property type="match status" value="1"/>
</dbReference>
<dbReference type="RefSeq" id="WP_379595431.1">
    <property type="nucleotide sequence ID" value="NZ_JBHRTN010000008.1"/>
</dbReference>
<gene>
    <name evidence="1" type="ORF">ACFOD4_08050</name>
</gene>
<proteinExistence type="predicted"/>
<organism evidence="1 2">
    <name type="scientific">Teichococcus globiformis</name>
    <dbReference type="NCBI Taxonomy" id="2307229"/>
    <lineage>
        <taxon>Bacteria</taxon>
        <taxon>Pseudomonadati</taxon>
        <taxon>Pseudomonadota</taxon>
        <taxon>Alphaproteobacteria</taxon>
        <taxon>Acetobacterales</taxon>
        <taxon>Roseomonadaceae</taxon>
        <taxon>Roseomonas</taxon>
    </lineage>
</organism>
<sequence>MRRRSLLMAGGAVAGSSLMPPRAHAEPEAVDVLLVLAVDVSRSVDEDEAKLQREGYRAAITDPRVIEAVQGGMLGAVAVTYMEWAGAEYQRQLLPWMKLSGTADAERWASALAEAPRASLSWTSISGAITFGMALLEQSPFEGMRKVIDISGDGVNNSGQPVEQARDAAVARGIVINGLPIMNDRPSFGRRPAVPLDQYFAESVIGGPGAFLVAADDFTSFGAAVRRKLIREIAGRPMPLQPA</sequence>
<evidence type="ECO:0000313" key="2">
    <source>
        <dbReference type="Proteomes" id="UP001595593"/>
    </source>
</evidence>